<gene>
    <name evidence="10" type="ORF">G5575_17735</name>
</gene>
<keyword evidence="11" id="KW-1185">Reference proteome</keyword>
<organism evidence="10 11">
    <name type="scientific">Devosia aurantiaca</name>
    <dbReference type="NCBI Taxonomy" id="2714858"/>
    <lineage>
        <taxon>Bacteria</taxon>
        <taxon>Pseudomonadati</taxon>
        <taxon>Pseudomonadota</taxon>
        <taxon>Alphaproteobacteria</taxon>
        <taxon>Hyphomicrobiales</taxon>
        <taxon>Devosiaceae</taxon>
        <taxon>Devosia</taxon>
    </lineage>
</organism>
<evidence type="ECO:0000259" key="9">
    <source>
        <dbReference type="PROSITE" id="PS50109"/>
    </source>
</evidence>
<evidence type="ECO:0000256" key="1">
    <source>
        <dbReference type="ARBA" id="ARBA00000085"/>
    </source>
</evidence>
<dbReference type="InterPro" id="IPR003594">
    <property type="entry name" value="HATPase_dom"/>
</dbReference>
<dbReference type="InterPro" id="IPR011495">
    <property type="entry name" value="Sig_transdc_His_kin_sub2_dim/P"/>
</dbReference>
<dbReference type="InterPro" id="IPR005467">
    <property type="entry name" value="His_kinase_dom"/>
</dbReference>
<keyword evidence="6 10" id="KW-0418">Kinase</keyword>
<accession>A0A6M1SHB1</accession>
<evidence type="ECO:0000256" key="4">
    <source>
        <dbReference type="ARBA" id="ARBA00022679"/>
    </source>
</evidence>
<keyword evidence="8" id="KW-1133">Transmembrane helix</keyword>
<dbReference type="InterPro" id="IPR036890">
    <property type="entry name" value="HATPase_C_sf"/>
</dbReference>
<dbReference type="SMART" id="SM00387">
    <property type="entry name" value="HATPase_c"/>
    <property type="match status" value="1"/>
</dbReference>
<keyword evidence="7" id="KW-0067">ATP-binding</keyword>
<dbReference type="Gene3D" id="3.30.450.20">
    <property type="entry name" value="PAS domain"/>
    <property type="match status" value="1"/>
</dbReference>
<comment type="catalytic activity">
    <reaction evidence="1">
        <text>ATP + protein L-histidine = ADP + protein N-phospho-L-histidine.</text>
        <dbReference type="EC" id="2.7.13.3"/>
    </reaction>
</comment>
<reference evidence="10 11" key="2">
    <citation type="submission" date="2020-03" db="EMBL/GenBank/DDBJ databases">
        <title>Devosia chinhatensis sp. nov., isolated from a hexachlorocyclohexane (HCH) dump site in India.</title>
        <authorList>
            <person name="Kumar M."/>
            <person name="Lal R."/>
        </authorList>
    </citation>
    <scope>NUCLEOTIDE SEQUENCE [LARGE SCALE GENOMIC DNA]</scope>
    <source>
        <strain evidence="10 11">H239</strain>
    </source>
</reference>
<proteinExistence type="predicted"/>
<dbReference type="EC" id="2.7.13.3" evidence="2"/>
<dbReference type="Pfam" id="PF02518">
    <property type="entry name" value="HATPase_c"/>
    <property type="match status" value="1"/>
</dbReference>
<feature type="domain" description="Histidine kinase" evidence="9">
    <location>
        <begin position="73"/>
        <end position="256"/>
    </location>
</feature>
<dbReference type="PROSITE" id="PS50109">
    <property type="entry name" value="HIS_KIN"/>
    <property type="match status" value="1"/>
</dbReference>
<dbReference type="RefSeq" id="WP_164535484.1">
    <property type="nucleotide sequence ID" value="NZ_JAALFG010000005.1"/>
</dbReference>
<dbReference type="SUPFAM" id="SSF55874">
    <property type="entry name" value="ATPase domain of HSP90 chaperone/DNA topoisomerase II/histidine kinase"/>
    <property type="match status" value="1"/>
</dbReference>
<keyword evidence="4" id="KW-0808">Transferase</keyword>
<dbReference type="GO" id="GO:0004673">
    <property type="term" value="F:protein histidine kinase activity"/>
    <property type="evidence" value="ECO:0007669"/>
    <property type="project" value="UniProtKB-EC"/>
</dbReference>
<dbReference type="PANTHER" id="PTHR41523:SF8">
    <property type="entry name" value="ETHYLENE RESPONSE SENSOR PROTEIN"/>
    <property type="match status" value="1"/>
</dbReference>
<evidence type="ECO:0000256" key="5">
    <source>
        <dbReference type="ARBA" id="ARBA00022741"/>
    </source>
</evidence>
<evidence type="ECO:0000256" key="6">
    <source>
        <dbReference type="ARBA" id="ARBA00022777"/>
    </source>
</evidence>
<dbReference type="AlphaFoldDB" id="A0A6M1SHB1"/>
<comment type="caution">
    <text evidence="10">The sequence shown here is derived from an EMBL/GenBank/DDBJ whole genome shotgun (WGS) entry which is preliminary data.</text>
</comment>
<dbReference type="EMBL" id="JAALFG010000005">
    <property type="protein sequence ID" value="NGP19229.1"/>
    <property type="molecule type" value="Genomic_DNA"/>
</dbReference>
<sequence length="271" mass="29477">MPGTDIVALASVATNTTWSSLHNAIISVFIIVAPIMIALVAGGLYVIRLLRRDAKRRAELEAANETNVMLFREIHHRVKNNLQSVQSLVRMQDMPKSAKIDLQSRLSAMAAMHEHIYRNDKYEDIDAHALIPVVVNEVVHAYGSNAEVRYAVDHVAVDRDHITPLSLLLSELITNALKYAFADGRDGIIEVKVKDLGHGRCELVVADNGVGFGTLPDTPTSMGLRLIRGVVSQMGGTYKFVNDNGTRFEADLALASAGHDAAHAKPVATPA</sequence>
<reference evidence="10 11" key="1">
    <citation type="submission" date="2020-02" db="EMBL/GenBank/DDBJ databases">
        <authorList>
            <person name="Khan S.A."/>
            <person name="Jeon C.O."/>
            <person name="Chun B.H."/>
        </authorList>
    </citation>
    <scope>NUCLEOTIDE SEQUENCE [LARGE SCALE GENOMIC DNA]</scope>
    <source>
        <strain evidence="10 11">H239</strain>
    </source>
</reference>
<dbReference type="PANTHER" id="PTHR41523">
    <property type="entry name" value="TWO-COMPONENT SYSTEM SENSOR PROTEIN"/>
    <property type="match status" value="1"/>
</dbReference>
<evidence type="ECO:0000256" key="3">
    <source>
        <dbReference type="ARBA" id="ARBA00022553"/>
    </source>
</evidence>
<dbReference type="Proteomes" id="UP000474802">
    <property type="component" value="Unassembled WGS sequence"/>
</dbReference>
<evidence type="ECO:0000256" key="7">
    <source>
        <dbReference type="ARBA" id="ARBA00022840"/>
    </source>
</evidence>
<name>A0A6M1SHB1_9HYPH</name>
<keyword evidence="3" id="KW-0597">Phosphoprotein</keyword>
<keyword evidence="8" id="KW-0812">Transmembrane</keyword>
<protein>
    <recommendedName>
        <fullName evidence="2">histidine kinase</fullName>
        <ecNumber evidence="2">2.7.13.3</ecNumber>
    </recommendedName>
</protein>
<dbReference type="Pfam" id="PF07568">
    <property type="entry name" value="HisKA_2"/>
    <property type="match status" value="1"/>
</dbReference>
<dbReference type="GO" id="GO:0005524">
    <property type="term" value="F:ATP binding"/>
    <property type="evidence" value="ECO:0007669"/>
    <property type="project" value="UniProtKB-KW"/>
</dbReference>
<keyword evidence="5" id="KW-0547">Nucleotide-binding</keyword>
<evidence type="ECO:0000313" key="11">
    <source>
        <dbReference type="Proteomes" id="UP000474802"/>
    </source>
</evidence>
<evidence type="ECO:0000256" key="8">
    <source>
        <dbReference type="SAM" id="Phobius"/>
    </source>
</evidence>
<dbReference type="Gene3D" id="3.30.565.10">
    <property type="entry name" value="Histidine kinase-like ATPase, C-terminal domain"/>
    <property type="match status" value="1"/>
</dbReference>
<feature type="transmembrane region" description="Helical" evidence="8">
    <location>
        <begin position="24"/>
        <end position="47"/>
    </location>
</feature>
<keyword evidence="8" id="KW-0472">Membrane</keyword>
<evidence type="ECO:0000313" key="10">
    <source>
        <dbReference type="EMBL" id="NGP19229.1"/>
    </source>
</evidence>
<evidence type="ECO:0000256" key="2">
    <source>
        <dbReference type="ARBA" id="ARBA00012438"/>
    </source>
</evidence>